<dbReference type="EMBL" id="CP158374">
    <property type="protein sequence ID" value="XBX82221.1"/>
    <property type="molecule type" value="Genomic_DNA"/>
</dbReference>
<evidence type="ECO:0000313" key="1">
    <source>
        <dbReference type="EMBL" id="XBX82221.1"/>
    </source>
</evidence>
<protein>
    <recommendedName>
        <fullName evidence="2">DUF1579 domain-containing protein</fullName>
    </recommendedName>
</protein>
<gene>
    <name evidence="1" type="ORF">ABIQ69_16660</name>
</gene>
<evidence type="ECO:0008006" key="2">
    <source>
        <dbReference type="Google" id="ProtNLM"/>
    </source>
</evidence>
<sequence length="146" mass="16011">MDDRNAAEESETQPDPDLRSLDRLVGTWTVSGEAEGTVVYEWTEGGFFLLQHVELGGTKGLEVIGHLRGYGESPSADIRSRYYGFSEGETLDYTYEIVGDTLTIWMGERGSPAYYEGTFSEDDSTLTGAWHYPGGGGYSTVSTRLG</sequence>
<proteinExistence type="predicted"/>
<dbReference type="RefSeq" id="WP_350348242.1">
    <property type="nucleotide sequence ID" value="NZ_CP158374.1"/>
</dbReference>
<organism evidence="1">
    <name type="scientific">Agromyces sp. G08B096</name>
    <dbReference type="NCBI Taxonomy" id="3156399"/>
    <lineage>
        <taxon>Bacteria</taxon>
        <taxon>Bacillati</taxon>
        <taxon>Actinomycetota</taxon>
        <taxon>Actinomycetes</taxon>
        <taxon>Micrococcales</taxon>
        <taxon>Microbacteriaceae</taxon>
        <taxon>Agromyces</taxon>
    </lineage>
</organism>
<name>A0AAU7W7B1_9MICO</name>
<accession>A0AAU7W7B1</accession>
<reference evidence="1" key="1">
    <citation type="submission" date="2024-05" db="EMBL/GenBank/DDBJ databases">
        <authorList>
            <person name="Yu L."/>
        </authorList>
    </citation>
    <scope>NUCLEOTIDE SEQUENCE</scope>
    <source>
        <strain evidence="1">G08B096</strain>
    </source>
</reference>
<dbReference type="AlphaFoldDB" id="A0AAU7W7B1"/>